<sequence length="148" mass="17315">FHEPVNTSIVTDYAQIIKNPMDFGTMQKKIDTKQYSSISQFQYDFELVIQNAKIYNAPETIYYRTADKISKIGTRLIEKEINTIKNIKEKNQLYYQELRKTKQNKSATNIPEKANSNLDTPKNTLTGTKLENVIILIKILYSIFYDIY</sequence>
<proteinExistence type="predicted"/>
<comment type="caution">
    <text evidence="5">The sequence shown here is derived from an EMBL/GenBank/DDBJ whole genome shotgun (WGS) entry which is preliminary data.</text>
</comment>
<dbReference type="EMBL" id="MCFH01000049">
    <property type="protein sequence ID" value="ORX43976.1"/>
    <property type="molecule type" value="Genomic_DNA"/>
</dbReference>
<protein>
    <submittedName>
        <fullName evidence="5">Bromodomain-containing protein</fullName>
    </submittedName>
</protein>
<evidence type="ECO:0000256" key="3">
    <source>
        <dbReference type="SAM" id="Coils"/>
    </source>
</evidence>
<dbReference type="PANTHER" id="PTHR22881">
    <property type="entry name" value="BROMODOMAIN CONTAINING PROTEIN"/>
    <property type="match status" value="1"/>
</dbReference>
<gene>
    <name evidence="5" type="ORF">BCR36DRAFT_302670</name>
</gene>
<dbReference type="InterPro" id="IPR051831">
    <property type="entry name" value="Bromodomain_contain_prot"/>
</dbReference>
<dbReference type="SMART" id="SM00297">
    <property type="entry name" value="BROMO"/>
    <property type="match status" value="1"/>
</dbReference>
<dbReference type="PROSITE" id="PS50014">
    <property type="entry name" value="BROMODOMAIN_2"/>
    <property type="match status" value="1"/>
</dbReference>
<dbReference type="SUPFAM" id="SSF47370">
    <property type="entry name" value="Bromodomain"/>
    <property type="match status" value="1"/>
</dbReference>
<dbReference type="Proteomes" id="UP000193719">
    <property type="component" value="Unassembled WGS sequence"/>
</dbReference>
<dbReference type="InterPro" id="IPR036427">
    <property type="entry name" value="Bromodomain-like_sf"/>
</dbReference>
<keyword evidence="6" id="KW-1185">Reference proteome</keyword>
<name>A0A1Y1UZC9_9FUNG</name>
<dbReference type="Gene3D" id="1.20.920.10">
    <property type="entry name" value="Bromodomain-like"/>
    <property type="match status" value="1"/>
</dbReference>
<keyword evidence="3" id="KW-0175">Coiled coil</keyword>
<evidence type="ECO:0000256" key="2">
    <source>
        <dbReference type="PROSITE-ProRule" id="PRU00035"/>
    </source>
</evidence>
<evidence type="ECO:0000256" key="1">
    <source>
        <dbReference type="ARBA" id="ARBA00023117"/>
    </source>
</evidence>
<feature type="coiled-coil region" evidence="3">
    <location>
        <begin position="77"/>
        <end position="104"/>
    </location>
</feature>
<evidence type="ECO:0000313" key="6">
    <source>
        <dbReference type="Proteomes" id="UP000193719"/>
    </source>
</evidence>
<keyword evidence="1 2" id="KW-0103">Bromodomain</keyword>
<accession>A0A1Y1UZC9</accession>
<evidence type="ECO:0000259" key="4">
    <source>
        <dbReference type="PROSITE" id="PS50014"/>
    </source>
</evidence>
<organism evidence="5 6">
    <name type="scientific">Piromyces finnis</name>
    <dbReference type="NCBI Taxonomy" id="1754191"/>
    <lineage>
        <taxon>Eukaryota</taxon>
        <taxon>Fungi</taxon>
        <taxon>Fungi incertae sedis</taxon>
        <taxon>Chytridiomycota</taxon>
        <taxon>Chytridiomycota incertae sedis</taxon>
        <taxon>Neocallimastigomycetes</taxon>
        <taxon>Neocallimastigales</taxon>
        <taxon>Neocallimastigaceae</taxon>
        <taxon>Piromyces</taxon>
    </lineage>
</organism>
<dbReference type="InterPro" id="IPR001487">
    <property type="entry name" value="Bromodomain"/>
</dbReference>
<dbReference type="PANTHER" id="PTHR22881:SF27">
    <property type="entry name" value="BROMODOMAIN CONTAINING 7_9"/>
    <property type="match status" value="1"/>
</dbReference>
<evidence type="ECO:0000313" key="5">
    <source>
        <dbReference type="EMBL" id="ORX43976.1"/>
    </source>
</evidence>
<dbReference type="AlphaFoldDB" id="A0A1Y1UZC9"/>
<reference evidence="5 6" key="2">
    <citation type="submission" date="2016-08" db="EMBL/GenBank/DDBJ databases">
        <title>Pervasive Adenine N6-methylation of Active Genes in Fungi.</title>
        <authorList>
            <consortium name="DOE Joint Genome Institute"/>
            <person name="Mondo S.J."/>
            <person name="Dannebaum R.O."/>
            <person name="Kuo R.C."/>
            <person name="Labutti K."/>
            <person name="Haridas S."/>
            <person name="Kuo A."/>
            <person name="Salamov A."/>
            <person name="Ahrendt S.R."/>
            <person name="Lipzen A."/>
            <person name="Sullivan W."/>
            <person name="Andreopoulos W.B."/>
            <person name="Clum A."/>
            <person name="Lindquist E."/>
            <person name="Daum C."/>
            <person name="Ramamoorthy G.K."/>
            <person name="Gryganskyi A."/>
            <person name="Culley D."/>
            <person name="Magnuson J.K."/>
            <person name="James T.Y."/>
            <person name="O'Malley M.A."/>
            <person name="Stajich J.E."/>
            <person name="Spatafora J.W."/>
            <person name="Visel A."/>
            <person name="Grigoriev I.V."/>
        </authorList>
    </citation>
    <scope>NUCLEOTIDE SEQUENCE [LARGE SCALE GENOMIC DNA]</scope>
    <source>
        <strain evidence="6">finn</strain>
    </source>
</reference>
<dbReference type="PRINTS" id="PR00503">
    <property type="entry name" value="BROMODOMAIN"/>
</dbReference>
<dbReference type="Pfam" id="PF00439">
    <property type="entry name" value="Bromodomain"/>
    <property type="match status" value="1"/>
</dbReference>
<dbReference type="STRING" id="1754191.A0A1Y1UZC9"/>
<dbReference type="GO" id="GO:0006357">
    <property type="term" value="P:regulation of transcription by RNA polymerase II"/>
    <property type="evidence" value="ECO:0007669"/>
    <property type="project" value="TreeGrafter"/>
</dbReference>
<dbReference type="GO" id="GO:0005634">
    <property type="term" value="C:nucleus"/>
    <property type="evidence" value="ECO:0007669"/>
    <property type="project" value="TreeGrafter"/>
</dbReference>
<dbReference type="OrthoDB" id="21449at2759"/>
<feature type="non-terminal residue" evidence="5">
    <location>
        <position position="1"/>
    </location>
</feature>
<dbReference type="GO" id="GO:0006325">
    <property type="term" value="P:chromatin organization"/>
    <property type="evidence" value="ECO:0007669"/>
    <property type="project" value="UniProtKB-ARBA"/>
</dbReference>
<feature type="domain" description="Bromo" evidence="4">
    <location>
        <begin position="1"/>
        <end position="63"/>
    </location>
</feature>
<reference evidence="5 6" key="1">
    <citation type="submission" date="2016-08" db="EMBL/GenBank/DDBJ databases">
        <title>Genomes of anaerobic fungi encode conserved fungal cellulosomes for biomass hydrolysis.</title>
        <authorList>
            <consortium name="DOE Joint Genome Institute"/>
            <person name="Haitjema C.H."/>
            <person name="Gilmore S.P."/>
            <person name="Henske J.K."/>
            <person name="Solomon K.V."/>
            <person name="De Groot R."/>
            <person name="Kuo A."/>
            <person name="Mondo S.J."/>
            <person name="Salamov A.A."/>
            <person name="Labutti K."/>
            <person name="Zhao Z."/>
            <person name="Chiniquy J."/>
            <person name="Barry K."/>
            <person name="Brewer H.M."/>
            <person name="Purvine S.O."/>
            <person name="Wright A.T."/>
            <person name="Boxma B."/>
            <person name="Van Alen T."/>
            <person name="Hackstein J.H."/>
            <person name="Baker S.E."/>
            <person name="Grigoriev I.V."/>
            <person name="O'Malley M.A."/>
        </authorList>
    </citation>
    <scope>NUCLEOTIDE SEQUENCE [LARGE SCALE GENOMIC DNA]</scope>
    <source>
        <strain evidence="6">finn</strain>
    </source>
</reference>